<proteinExistence type="predicted"/>
<dbReference type="EMBL" id="SJPH01000007">
    <property type="protein sequence ID" value="TWT42479.1"/>
    <property type="molecule type" value="Genomic_DNA"/>
</dbReference>
<keyword evidence="3" id="KW-1185">Reference proteome</keyword>
<dbReference type="Proteomes" id="UP000318995">
    <property type="component" value="Unassembled WGS sequence"/>
</dbReference>
<gene>
    <name evidence="2" type="ORF">Pla111_27840</name>
</gene>
<name>A0A5C5VXM6_9BACT</name>
<sequence>MKKNSQPTSQPSGGVLGLGLDATDGHKRLTRGPDFLLAGGSEETHATMQETMIKVTEKLGAKSKRIRDASPDELRDLIAESRG</sequence>
<reference evidence="2 3" key="1">
    <citation type="submission" date="2019-02" db="EMBL/GenBank/DDBJ databases">
        <title>Deep-cultivation of Planctomycetes and their phenomic and genomic characterization uncovers novel biology.</title>
        <authorList>
            <person name="Wiegand S."/>
            <person name="Jogler M."/>
            <person name="Boedeker C."/>
            <person name="Pinto D."/>
            <person name="Vollmers J."/>
            <person name="Rivas-Marin E."/>
            <person name="Kohn T."/>
            <person name="Peeters S.H."/>
            <person name="Heuer A."/>
            <person name="Rast P."/>
            <person name="Oberbeckmann S."/>
            <person name="Bunk B."/>
            <person name="Jeske O."/>
            <person name="Meyerdierks A."/>
            <person name="Storesund J.E."/>
            <person name="Kallscheuer N."/>
            <person name="Luecker S."/>
            <person name="Lage O.M."/>
            <person name="Pohl T."/>
            <person name="Merkel B.J."/>
            <person name="Hornburger P."/>
            <person name="Mueller R.-W."/>
            <person name="Bruemmer F."/>
            <person name="Labrenz M."/>
            <person name="Spormann A.M."/>
            <person name="Op Den Camp H."/>
            <person name="Overmann J."/>
            <person name="Amann R."/>
            <person name="Jetten M.S.M."/>
            <person name="Mascher T."/>
            <person name="Medema M.H."/>
            <person name="Devos D.P."/>
            <person name="Kaster A.-K."/>
            <person name="Ovreas L."/>
            <person name="Rohde M."/>
            <person name="Galperin M.Y."/>
            <person name="Jogler C."/>
        </authorList>
    </citation>
    <scope>NUCLEOTIDE SEQUENCE [LARGE SCALE GENOMIC DNA]</scope>
    <source>
        <strain evidence="2 3">Pla111</strain>
    </source>
</reference>
<comment type="caution">
    <text evidence="2">The sequence shown here is derived from an EMBL/GenBank/DDBJ whole genome shotgun (WGS) entry which is preliminary data.</text>
</comment>
<organism evidence="2 3">
    <name type="scientific">Botrimarina hoheduenensis</name>
    <dbReference type="NCBI Taxonomy" id="2528000"/>
    <lineage>
        <taxon>Bacteria</taxon>
        <taxon>Pseudomonadati</taxon>
        <taxon>Planctomycetota</taxon>
        <taxon>Planctomycetia</taxon>
        <taxon>Pirellulales</taxon>
        <taxon>Lacipirellulaceae</taxon>
        <taxon>Botrimarina</taxon>
    </lineage>
</organism>
<feature type="region of interest" description="Disordered" evidence="1">
    <location>
        <begin position="1"/>
        <end position="44"/>
    </location>
</feature>
<feature type="compositionally biased region" description="Polar residues" evidence="1">
    <location>
        <begin position="1"/>
        <end position="12"/>
    </location>
</feature>
<accession>A0A5C5VXM6</accession>
<dbReference type="OrthoDB" id="284178at2"/>
<evidence type="ECO:0000256" key="1">
    <source>
        <dbReference type="SAM" id="MobiDB-lite"/>
    </source>
</evidence>
<evidence type="ECO:0000313" key="3">
    <source>
        <dbReference type="Proteomes" id="UP000318995"/>
    </source>
</evidence>
<evidence type="ECO:0000313" key="2">
    <source>
        <dbReference type="EMBL" id="TWT42479.1"/>
    </source>
</evidence>
<protein>
    <submittedName>
        <fullName evidence="2">Uncharacterized protein</fullName>
    </submittedName>
</protein>
<dbReference type="AlphaFoldDB" id="A0A5C5VXM6"/>
<dbReference type="RefSeq" id="WP_146575002.1">
    <property type="nucleotide sequence ID" value="NZ_SJPH01000007.1"/>
</dbReference>